<dbReference type="PANTHER" id="PTHR13318:SF190">
    <property type="entry name" value="PARTNER OF PAIRED, ISOFORM B"/>
    <property type="match status" value="1"/>
</dbReference>
<dbReference type="GO" id="GO:0019005">
    <property type="term" value="C:SCF ubiquitin ligase complex"/>
    <property type="evidence" value="ECO:0007669"/>
    <property type="project" value="TreeGrafter"/>
</dbReference>
<reference evidence="3 4" key="1">
    <citation type="journal article" date="2018" name="Sci. Rep.">
        <title>Raphidocelis subcapitata (=Pseudokirchneriella subcapitata) provides an insight into genome evolution and environmental adaptations in the Sphaeropleales.</title>
        <authorList>
            <person name="Suzuki S."/>
            <person name="Yamaguchi H."/>
            <person name="Nakajima N."/>
            <person name="Kawachi M."/>
        </authorList>
    </citation>
    <scope>NUCLEOTIDE SEQUENCE [LARGE SCALE GENOMIC DNA]</scope>
    <source>
        <strain evidence="3 4">NIES-35</strain>
    </source>
</reference>
<organism evidence="3 4">
    <name type="scientific">Raphidocelis subcapitata</name>
    <dbReference type="NCBI Taxonomy" id="307507"/>
    <lineage>
        <taxon>Eukaryota</taxon>
        <taxon>Viridiplantae</taxon>
        <taxon>Chlorophyta</taxon>
        <taxon>core chlorophytes</taxon>
        <taxon>Chlorophyceae</taxon>
        <taxon>CS clade</taxon>
        <taxon>Sphaeropleales</taxon>
        <taxon>Selenastraceae</taxon>
        <taxon>Raphidocelis</taxon>
    </lineage>
</organism>
<protein>
    <recommendedName>
        <fullName evidence="2">F-box/LRR-repeat protein 15-like leucin rich repeat domain-containing protein</fullName>
    </recommendedName>
</protein>
<comment type="subcellular location">
    <subcellularLocation>
        <location evidence="1">Cytoplasm</location>
        <location evidence="1">Cytoskeleton</location>
        <location evidence="1">Cilium axoneme</location>
    </subcellularLocation>
</comment>
<dbReference type="SMART" id="SM00368">
    <property type="entry name" value="LRR_RI"/>
    <property type="match status" value="6"/>
</dbReference>
<dbReference type="OrthoDB" id="547786at2759"/>
<dbReference type="STRING" id="307507.A0A2V0NRQ0"/>
<dbReference type="InterPro" id="IPR006553">
    <property type="entry name" value="Leu-rich_rpt_Cys-con_subtyp"/>
</dbReference>
<dbReference type="Proteomes" id="UP000247498">
    <property type="component" value="Unassembled WGS sequence"/>
</dbReference>
<feature type="domain" description="F-box/LRR-repeat protein 15-like leucin rich repeat" evidence="2">
    <location>
        <begin position="126"/>
        <end position="219"/>
    </location>
</feature>
<dbReference type="InParanoid" id="A0A2V0NRQ0"/>
<dbReference type="InterPro" id="IPR032675">
    <property type="entry name" value="LRR_dom_sf"/>
</dbReference>
<evidence type="ECO:0000313" key="3">
    <source>
        <dbReference type="EMBL" id="GBF89332.1"/>
    </source>
</evidence>
<sequence>MGNALCLAQREKKPPDYATARISPIPAFRRRRRSSGDGASAGPPGGRSLQDWCVAAVAESAERLDISVLPSELIQRVADHLVDEGKLDLRLLPRALTPWTDSLPLTRCDGVDDAWLERAAVCSGLRVLDITNCNLVTSAGLLRLSGLRGLAVLRASNCHELGDDAMAAIGGFTRLRELRLDGCEAITDAGASALSGLPALRTLSLGKCARLGPGGLAAVGRLGQLTELDLGWCRGIGGGGGGGAGPGPPAAGRAGPAAAAAAVAAFGGPPPGALAAAAALAAALPAAVGAAAAAAAGGGDAAAPLPPPPAARAPGASPALHLETPGGACGPLAPLAGLTALVRLNLCAARVGDDALRPLAGLTALTSLDLSGNPRVTMRGLAAALLPPPLAAAAAAARPPPPAGCRRLARLRLRDCSVPDGGAGFDGLCSLAPTLRALDLSCTRVGGRGLLALARLTGLTELLLDMCPVTDEGCAVFSALTNLESLELSDTEIGDAGASQLARLPRLERLGLGDTSVGDGAVAALTGLSRLARLNLDARHVSDEALRLALPLAPTLRELDLYSCRVTLRGAAALPAYTALTHLFLCGGWLTDRSVVEIAKLPSLQHLSIAQNPRLTDAAPRALADGACAQTLEALNLTGTGVGDGCVAALAGMPVLSVVALGNTRVSRAGADSLRRAAPRVLVKHPPHCCCGGRAPGGGGGGGAAHAGA</sequence>
<evidence type="ECO:0000256" key="1">
    <source>
        <dbReference type="ARBA" id="ARBA00004430"/>
    </source>
</evidence>
<dbReference type="PANTHER" id="PTHR13318">
    <property type="entry name" value="PARTNER OF PAIRED, ISOFORM B-RELATED"/>
    <property type="match status" value="1"/>
</dbReference>
<dbReference type="Pfam" id="PF25372">
    <property type="entry name" value="DUF7885"/>
    <property type="match status" value="1"/>
</dbReference>
<dbReference type="SUPFAM" id="SSF52047">
    <property type="entry name" value="RNI-like"/>
    <property type="match status" value="2"/>
</dbReference>
<dbReference type="GO" id="GO:0031146">
    <property type="term" value="P:SCF-dependent proteasomal ubiquitin-dependent protein catabolic process"/>
    <property type="evidence" value="ECO:0007669"/>
    <property type="project" value="TreeGrafter"/>
</dbReference>
<comment type="caution">
    <text evidence="3">The sequence shown here is derived from an EMBL/GenBank/DDBJ whole genome shotgun (WGS) entry which is preliminary data.</text>
</comment>
<keyword evidence="4" id="KW-1185">Reference proteome</keyword>
<proteinExistence type="predicted"/>
<accession>A0A2V0NRQ0</accession>
<dbReference type="EMBL" id="BDRX01000009">
    <property type="protein sequence ID" value="GBF89332.1"/>
    <property type="molecule type" value="Genomic_DNA"/>
</dbReference>
<dbReference type="Gene3D" id="3.80.10.10">
    <property type="entry name" value="Ribonuclease Inhibitor"/>
    <property type="match status" value="5"/>
</dbReference>
<dbReference type="InterPro" id="IPR001611">
    <property type="entry name" value="Leu-rich_rpt"/>
</dbReference>
<gene>
    <name evidence="3" type="ORF">Rsub_02209</name>
</gene>
<dbReference type="Pfam" id="PF13516">
    <property type="entry name" value="LRR_6"/>
    <property type="match status" value="5"/>
</dbReference>
<name>A0A2V0NRQ0_9CHLO</name>
<dbReference type="InterPro" id="IPR057207">
    <property type="entry name" value="FBXL15_LRR"/>
</dbReference>
<dbReference type="SMART" id="SM00367">
    <property type="entry name" value="LRR_CC"/>
    <property type="match status" value="9"/>
</dbReference>
<evidence type="ECO:0000313" key="4">
    <source>
        <dbReference type="Proteomes" id="UP000247498"/>
    </source>
</evidence>
<evidence type="ECO:0000259" key="2">
    <source>
        <dbReference type="Pfam" id="PF25372"/>
    </source>
</evidence>
<dbReference type="GO" id="GO:0005930">
    <property type="term" value="C:axoneme"/>
    <property type="evidence" value="ECO:0007669"/>
    <property type="project" value="UniProtKB-SubCell"/>
</dbReference>
<dbReference type="AlphaFoldDB" id="A0A2V0NRQ0"/>